<dbReference type="SUPFAM" id="SSF81345">
    <property type="entry name" value="ABC transporter involved in vitamin B12 uptake, BtuC"/>
    <property type="match status" value="1"/>
</dbReference>
<feature type="transmembrane region" description="Helical" evidence="7">
    <location>
        <begin position="45"/>
        <end position="69"/>
    </location>
</feature>
<evidence type="ECO:0000313" key="8">
    <source>
        <dbReference type="EMBL" id="OGY88340.1"/>
    </source>
</evidence>
<dbReference type="EMBL" id="MHKI01000002">
    <property type="protein sequence ID" value="OGY88340.1"/>
    <property type="molecule type" value="Genomic_DNA"/>
</dbReference>
<evidence type="ECO:0000256" key="2">
    <source>
        <dbReference type="ARBA" id="ARBA00008034"/>
    </source>
</evidence>
<accession>A0A1G2BJ67</accession>
<comment type="caution">
    <text evidence="8">The sequence shown here is derived from an EMBL/GenBank/DDBJ whole genome shotgun (WGS) entry which is preliminary data.</text>
</comment>
<keyword evidence="4 7" id="KW-1133">Transmembrane helix</keyword>
<evidence type="ECO:0000256" key="1">
    <source>
        <dbReference type="ARBA" id="ARBA00004141"/>
    </source>
</evidence>
<reference evidence="8 9" key="1">
    <citation type="journal article" date="2016" name="Nat. Commun.">
        <title>Thousands of microbial genomes shed light on interconnected biogeochemical processes in an aquifer system.</title>
        <authorList>
            <person name="Anantharaman K."/>
            <person name="Brown C.T."/>
            <person name="Hug L.A."/>
            <person name="Sharon I."/>
            <person name="Castelle C.J."/>
            <person name="Probst A.J."/>
            <person name="Thomas B.C."/>
            <person name="Singh A."/>
            <person name="Wilkins M.J."/>
            <person name="Karaoz U."/>
            <person name="Brodie E.L."/>
            <person name="Williams K.H."/>
            <person name="Hubbard S.S."/>
            <person name="Banfield J.F."/>
        </authorList>
    </citation>
    <scope>NUCLEOTIDE SEQUENCE [LARGE SCALE GENOMIC DNA]</scope>
</reference>
<keyword evidence="6" id="KW-0813">Transport</keyword>
<dbReference type="InterPro" id="IPR037294">
    <property type="entry name" value="ABC_BtuC-like"/>
</dbReference>
<evidence type="ECO:0000313" key="9">
    <source>
        <dbReference type="Proteomes" id="UP000176420"/>
    </source>
</evidence>
<dbReference type="PANTHER" id="PTHR30477">
    <property type="entry name" value="ABC-TRANSPORTER METAL-BINDING PROTEIN"/>
    <property type="match status" value="1"/>
</dbReference>
<keyword evidence="3 6" id="KW-0812">Transmembrane</keyword>
<dbReference type="Proteomes" id="UP000176420">
    <property type="component" value="Unassembled WGS sequence"/>
</dbReference>
<gene>
    <name evidence="8" type="ORF">A2319_03395</name>
</gene>
<name>A0A1G2BJ67_9BACT</name>
<proteinExistence type="inferred from homology"/>
<evidence type="ECO:0000256" key="3">
    <source>
        <dbReference type="ARBA" id="ARBA00022692"/>
    </source>
</evidence>
<feature type="transmembrane region" description="Helical" evidence="7">
    <location>
        <begin position="130"/>
        <end position="150"/>
    </location>
</feature>
<evidence type="ECO:0000256" key="6">
    <source>
        <dbReference type="RuleBase" id="RU003943"/>
    </source>
</evidence>
<feature type="transmembrane region" description="Helical" evidence="7">
    <location>
        <begin position="89"/>
        <end position="109"/>
    </location>
</feature>
<evidence type="ECO:0000256" key="5">
    <source>
        <dbReference type="ARBA" id="ARBA00023136"/>
    </source>
</evidence>
<dbReference type="AlphaFoldDB" id="A0A1G2BJ67"/>
<dbReference type="GO" id="GO:0043190">
    <property type="term" value="C:ATP-binding cassette (ABC) transporter complex"/>
    <property type="evidence" value="ECO:0007669"/>
    <property type="project" value="InterPro"/>
</dbReference>
<sequence length="266" mass="28483">MLDFLNYAFMIRGLEIGVLIGLIAPLIGIFLVLRRYSLMADTLAHVSLVGVAFGLLTGISPIISALVTSSVASLLIERLRYTKRVYGESALAIFLSGSLAIAVILINFAHGFSVDLASYLFGSIITTSQADVWITFILGLVVAGIIFGLYKELVYISFDEEAAQVSGVPVRGLNILLIILSAVTIALSIPVVGVLLISALLVLPVVTALQLKLSFKKTLLWSEIFSVGSVLSGMILAWYLNLSGGAAIILVALACFVITFIFSRKR</sequence>
<organism evidence="8 9">
    <name type="scientific">Candidatus Kerfeldbacteria bacterium RIFOXYB2_FULL_38_14</name>
    <dbReference type="NCBI Taxonomy" id="1798547"/>
    <lineage>
        <taxon>Bacteria</taxon>
        <taxon>Candidatus Kerfeldiibacteriota</taxon>
    </lineage>
</organism>
<evidence type="ECO:0000256" key="4">
    <source>
        <dbReference type="ARBA" id="ARBA00022989"/>
    </source>
</evidence>
<protein>
    <submittedName>
        <fullName evidence="8">Metal ABC transporter permease</fullName>
    </submittedName>
</protein>
<comment type="subcellular location">
    <subcellularLocation>
        <location evidence="6">Cell membrane</location>
        <topology evidence="6">Multi-pass membrane protein</topology>
    </subcellularLocation>
    <subcellularLocation>
        <location evidence="1">Membrane</location>
        <topology evidence="1">Multi-pass membrane protein</topology>
    </subcellularLocation>
</comment>
<feature type="transmembrane region" description="Helical" evidence="7">
    <location>
        <begin position="12"/>
        <end position="33"/>
    </location>
</feature>
<feature type="transmembrane region" description="Helical" evidence="7">
    <location>
        <begin position="175"/>
        <end position="206"/>
    </location>
</feature>
<feature type="transmembrane region" description="Helical" evidence="7">
    <location>
        <begin position="218"/>
        <end position="240"/>
    </location>
</feature>
<dbReference type="InterPro" id="IPR001626">
    <property type="entry name" value="ABC_TroCD"/>
</dbReference>
<dbReference type="Gene3D" id="1.10.3470.10">
    <property type="entry name" value="ABC transporter involved in vitamin B12 uptake, BtuC"/>
    <property type="match status" value="1"/>
</dbReference>
<keyword evidence="5 7" id="KW-0472">Membrane</keyword>
<dbReference type="GO" id="GO:0055085">
    <property type="term" value="P:transmembrane transport"/>
    <property type="evidence" value="ECO:0007669"/>
    <property type="project" value="InterPro"/>
</dbReference>
<comment type="similarity">
    <text evidence="2 6">Belongs to the ABC-3 integral membrane protein family.</text>
</comment>
<dbReference type="Pfam" id="PF00950">
    <property type="entry name" value="ABC-3"/>
    <property type="match status" value="1"/>
</dbReference>
<feature type="transmembrane region" description="Helical" evidence="7">
    <location>
        <begin position="246"/>
        <end position="263"/>
    </location>
</feature>
<evidence type="ECO:0000256" key="7">
    <source>
        <dbReference type="SAM" id="Phobius"/>
    </source>
</evidence>
<dbReference type="PANTHER" id="PTHR30477:SF0">
    <property type="entry name" value="METAL TRANSPORT SYSTEM MEMBRANE PROTEIN TM_0125-RELATED"/>
    <property type="match status" value="1"/>
</dbReference>
<dbReference type="GO" id="GO:0010043">
    <property type="term" value="P:response to zinc ion"/>
    <property type="evidence" value="ECO:0007669"/>
    <property type="project" value="TreeGrafter"/>
</dbReference>